<reference evidence="8 9" key="1">
    <citation type="submission" date="2015-03" db="EMBL/GenBank/DDBJ databases">
        <authorList>
            <consortium name="Pathogen Informatics"/>
        </authorList>
    </citation>
    <scope>NUCLEOTIDE SEQUENCE [LARGE SCALE GENOMIC DNA]</scope>
    <source>
        <strain evidence="3 13">Bir 172</strain>
        <strain evidence="4 14">Bir 185</strain>
        <strain evidence="2 11">C09601061</strain>
        <strain evidence="5 9">D00501624</strain>
        <strain evidence="1 12">G09901357</strain>
        <strain evidence="6 10">M09401471</strain>
        <strain evidence="8">N09902308</strain>
    </source>
</reference>
<dbReference type="EMBL" id="CNGE01000100">
    <property type="protein sequence ID" value="CKR87240.1"/>
    <property type="molecule type" value="Genomic_DNA"/>
</dbReference>
<dbReference type="Proteomes" id="UP000050164">
    <property type="component" value="Unassembled WGS sequence"/>
</dbReference>
<evidence type="ECO:0000313" key="12">
    <source>
        <dbReference type="Proteomes" id="UP000048289"/>
    </source>
</evidence>
<dbReference type="EMBL" id="CNFT01001219">
    <property type="protein sequence ID" value="CKT02437.1"/>
    <property type="molecule type" value="Genomic_DNA"/>
</dbReference>
<dbReference type="Proteomes" id="UP000048948">
    <property type="component" value="Unassembled WGS sequence"/>
</dbReference>
<evidence type="ECO:0000313" key="4">
    <source>
        <dbReference type="EMBL" id="CKT02437.1"/>
    </source>
</evidence>
<gene>
    <name evidence="2" type="ORF">ERS007657_00653</name>
    <name evidence="5" type="ORF">ERS007661_01864</name>
    <name evidence="1" type="ORF">ERS007681_02845</name>
    <name evidence="6" type="ORF">ERS007720_03641</name>
    <name evidence="7" type="ORF">ERS007739_03936</name>
    <name evidence="3" type="ORF">ERS027646_00851</name>
    <name evidence="4" type="ORF">ERS027659_03867</name>
</gene>
<dbReference type="Proteomes" id="UP000039217">
    <property type="component" value="Unassembled WGS sequence"/>
</dbReference>
<dbReference type="EMBL" id="CFOE01000418">
    <property type="protein sequence ID" value="CFE41282.1"/>
    <property type="molecule type" value="Genomic_DNA"/>
</dbReference>
<dbReference type="EMBL" id="CSBK01002209">
    <property type="protein sequence ID" value="COZ59657.1"/>
    <property type="molecule type" value="Genomic_DNA"/>
</dbReference>
<dbReference type="Proteomes" id="UP000046680">
    <property type="component" value="Unassembled WGS sequence"/>
</dbReference>
<evidence type="ECO:0000313" key="14">
    <source>
        <dbReference type="Proteomes" id="UP000050164"/>
    </source>
</evidence>
<accession>A0A655EIL7</accession>
<evidence type="ECO:0000313" key="7">
    <source>
        <dbReference type="EMBL" id="COZ59657.1"/>
    </source>
</evidence>
<evidence type="ECO:0000313" key="13">
    <source>
        <dbReference type="Proteomes" id="UP000048948"/>
    </source>
</evidence>
<evidence type="ECO:0000313" key="9">
    <source>
        <dbReference type="Proteomes" id="UP000039217"/>
    </source>
</evidence>
<evidence type="ECO:0000313" key="8">
    <source>
        <dbReference type="Proteomes" id="UP000039021"/>
    </source>
</evidence>
<proteinExistence type="predicted"/>
<evidence type="ECO:0000313" key="6">
    <source>
        <dbReference type="EMBL" id="COW96322.1"/>
    </source>
</evidence>
<evidence type="ECO:0000313" key="2">
    <source>
        <dbReference type="EMBL" id="CFR68431.1"/>
    </source>
</evidence>
<dbReference type="EMBL" id="CQQC01000573">
    <property type="protein sequence ID" value="CNV23010.1"/>
    <property type="molecule type" value="Genomic_DNA"/>
</dbReference>
<evidence type="ECO:0000313" key="5">
    <source>
        <dbReference type="EMBL" id="CNV23010.1"/>
    </source>
</evidence>
<protein>
    <submittedName>
        <fullName evidence="5">Uncharacterized protein</fullName>
    </submittedName>
</protein>
<dbReference type="Proteomes" id="UP000039021">
    <property type="component" value="Unassembled WGS sequence"/>
</dbReference>
<dbReference type="Proteomes" id="UP000044938">
    <property type="component" value="Unassembled WGS sequence"/>
</dbReference>
<organism evidence="5 9">
    <name type="scientific">Mycobacterium tuberculosis</name>
    <dbReference type="NCBI Taxonomy" id="1773"/>
    <lineage>
        <taxon>Bacteria</taxon>
        <taxon>Bacillati</taxon>
        <taxon>Actinomycetota</taxon>
        <taxon>Actinomycetes</taxon>
        <taxon>Mycobacteriales</taxon>
        <taxon>Mycobacteriaceae</taxon>
        <taxon>Mycobacterium</taxon>
        <taxon>Mycobacterium tuberculosis complex</taxon>
    </lineage>
</organism>
<evidence type="ECO:0000313" key="1">
    <source>
        <dbReference type="EMBL" id="CFE41282.1"/>
    </source>
</evidence>
<evidence type="ECO:0000313" key="3">
    <source>
        <dbReference type="EMBL" id="CKR87240.1"/>
    </source>
</evidence>
<evidence type="ECO:0000313" key="11">
    <source>
        <dbReference type="Proteomes" id="UP000046680"/>
    </source>
</evidence>
<reference evidence="7" key="2">
    <citation type="submission" date="2015-03" db="EMBL/GenBank/DDBJ databases">
        <authorList>
            <consortium name="Pathogen Informatics"/>
            <person name="Murphy D."/>
        </authorList>
    </citation>
    <scope>NUCLEOTIDE SEQUENCE</scope>
    <source>
        <strain evidence="7">N09902308</strain>
    </source>
</reference>
<evidence type="ECO:0000313" key="10">
    <source>
        <dbReference type="Proteomes" id="UP000044938"/>
    </source>
</evidence>
<dbReference type="EMBL" id="CGCX01000151">
    <property type="protein sequence ID" value="CFR68431.1"/>
    <property type="molecule type" value="Genomic_DNA"/>
</dbReference>
<sequence>MGVVKKLDRVYFSCVDALEIDPDKLLEATRSGYRIGHTVIATKVEVVEPVGAALVAGGDLVELVFHRRGEVVVDEPTEMLLEQTGYRERHP</sequence>
<dbReference type="AlphaFoldDB" id="A0A655EIL7"/>
<dbReference type="Proteomes" id="UP000048289">
    <property type="component" value="Unassembled WGS sequence"/>
</dbReference>
<name>A0A655EIL7_MYCTX</name>
<dbReference type="EMBL" id="CSAJ01000614">
    <property type="protein sequence ID" value="COW96322.1"/>
    <property type="molecule type" value="Genomic_DNA"/>
</dbReference>